<dbReference type="RefSeq" id="WP_126683025.1">
    <property type="nucleotide sequence ID" value="NZ_RYYV01000001.1"/>
</dbReference>
<gene>
    <name evidence="1" type="ORF">EKH80_01940</name>
</gene>
<dbReference type="OrthoDB" id="9154220at2"/>
<accession>A0A3S0PQJ4</accession>
<evidence type="ECO:0000313" key="2">
    <source>
        <dbReference type="Proteomes" id="UP000274358"/>
    </source>
</evidence>
<sequence length="115" mass="12729">MTPQDFVSKLGAEVVDKNYALYRSLLLDTGVEQASDPYWQRVLTLFGQLGADQREVLLELTRHVTIDAVANVLGVIDGTQELADADGVFRLSYAGRQLEGELQSMFLELAEQSLP</sequence>
<dbReference type="Proteomes" id="UP000274358">
    <property type="component" value="Unassembled WGS sequence"/>
</dbReference>
<proteinExistence type="predicted"/>
<dbReference type="EMBL" id="RYYV01000001">
    <property type="protein sequence ID" value="RUL79974.1"/>
    <property type="molecule type" value="Genomic_DNA"/>
</dbReference>
<organism evidence="1 2">
    <name type="scientific">Dyella choica</name>
    <dbReference type="NCBI Taxonomy" id="1927959"/>
    <lineage>
        <taxon>Bacteria</taxon>
        <taxon>Pseudomonadati</taxon>
        <taxon>Pseudomonadota</taxon>
        <taxon>Gammaproteobacteria</taxon>
        <taxon>Lysobacterales</taxon>
        <taxon>Rhodanobacteraceae</taxon>
        <taxon>Dyella</taxon>
    </lineage>
</organism>
<evidence type="ECO:0000313" key="1">
    <source>
        <dbReference type="EMBL" id="RUL79974.1"/>
    </source>
</evidence>
<comment type="caution">
    <text evidence="1">The sequence shown here is derived from an EMBL/GenBank/DDBJ whole genome shotgun (WGS) entry which is preliminary data.</text>
</comment>
<dbReference type="AlphaFoldDB" id="A0A3S0PQJ4"/>
<reference evidence="1 2" key="1">
    <citation type="submission" date="2018-12" db="EMBL/GenBank/DDBJ databases">
        <title>Dyella dinghuensis sp. nov. DHOA06 and Dyella choica sp. nov. 4M-K27, isolated from forest soil.</title>
        <authorList>
            <person name="Qiu L.-H."/>
            <person name="Gao Z.-H."/>
        </authorList>
    </citation>
    <scope>NUCLEOTIDE SEQUENCE [LARGE SCALE GENOMIC DNA]</scope>
    <source>
        <strain evidence="1 2">4M-K27</strain>
    </source>
</reference>
<name>A0A3S0PQJ4_9GAMM</name>
<keyword evidence="2" id="KW-1185">Reference proteome</keyword>
<protein>
    <submittedName>
        <fullName evidence="1">Uncharacterized protein</fullName>
    </submittedName>
</protein>